<comment type="subcellular location">
    <subcellularLocation>
        <location evidence="14">Cell membrane</location>
        <topology evidence="14">Multi-pass membrane protein</topology>
    </subcellularLocation>
    <subcellularLocation>
        <location evidence="1">Membrane</location>
        <topology evidence="1">Multi-pass membrane protein</topology>
    </subcellularLocation>
</comment>
<dbReference type="Pfam" id="PF00122">
    <property type="entry name" value="E1-E2_ATPase"/>
    <property type="match status" value="1"/>
</dbReference>
<evidence type="ECO:0000256" key="9">
    <source>
        <dbReference type="ARBA" id="ARBA00022967"/>
    </source>
</evidence>
<evidence type="ECO:0000256" key="10">
    <source>
        <dbReference type="ARBA" id="ARBA00022989"/>
    </source>
</evidence>
<evidence type="ECO:0000256" key="5">
    <source>
        <dbReference type="ARBA" id="ARBA00022741"/>
    </source>
</evidence>
<dbReference type="PRINTS" id="PR00119">
    <property type="entry name" value="CATATPASE"/>
</dbReference>
<dbReference type="CDD" id="cd02076">
    <property type="entry name" value="P-type_ATPase_H"/>
    <property type="match status" value="1"/>
</dbReference>
<dbReference type="SUPFAM" id="SSF56784">
    <property type="entry name" value="HAD-like"/>
    <property type="match status" value="1"/>
</dbReference>
<evidence type="ECO:0000256" key="14">
    <source>
        <dbReference type="RuleBase" id="RU362083"/>
    </source>
</evidence>
<dbReference type="InterPro" id="IPR023298">
    <property type="entry name" value="ATPase_P-typ_TM_dom_sf"/>
</dbReference>
<feature type="transmembrane region" description="Helical" evidence="14">
    <location>
        <begin position="830"/>
        <end position="848"/>
    </location>
</feature>
<keyword evidence="10 14" id="KW-1133">Transmembrane helix</keyword>
<keyword evidence="4 14" id="KW-0812">Transmembrane</keyword>
<keyword evidence="9 14" id="KW-1278">Translocase</keyword>
<dbReference type="GeneID" id="104699874"/>
<feature type="transmembrane region" description="Helical" evidence="14">
    <location>
        <begin position="281"/>
        <end position="308"/>
    </location>
</feature>
<keyword evidence="16" id="KW-1185">Reference proteome</keyword>
<dbReference type="InterPro" id="IPR001757">
    <property type="entry name" value="P_typ_ATPase"/>
</dbReference>
<evidence type="ECO:0000256" key="7">
    <source>
        <dbReference type="ARBA" id="ARBA00022840"/>
    </source>
</evidence>
<evidence type="ECO:0000256" key="4">
    <source>
        <dbReference type="ARBA" id="ARBA00022692"/>
    </source>
</evidence>
<comment type="similarity">
    <text evidence="2 14">Belongs to the cation transport ATPase (P-type) (TC 3.A.3) family. Type IIIA subfamily.</text>
</comment>
<reference evidence="16" key="1">
    <citation type="journal article" date="2014" name="Nat. Commun.">
        <title>The emerging biofuel crop Camelina sativa retains a highly undifferentiated hexaploid genome structure.</title>
        <authorList>
            <person name="Kagale S."/>
            <person name="Koh C."/>
            <person name="Nixon J."/>
            <person name="Bollina V."/>
            <person name="Clarke W.E."/>
            <person name="Tuteja R."/>
            <person name="Spillane C."/>
            <person name="Robinson S.J."/>
            <person name="Links M.G."/>
            <person name="Clarke C."/>
            <person name="Higgins E.E."/>
            <person name="Huebert T."/>
            <person name="Sharpe A.G."/>
            <person name="Parkin I.A."/>
        </authorList>
    </citation>
    <scope>NUCLEOTIDE SEQUENCE [LARGE SCALE GENOMIC DNA]</scope>
    <source>
        <strain evidence="16">cv. DH55</strain>
    </source>
</reference>
<dbReference type="SFLD" id="SFLDS00003">
    <property type="entry name" value="Haloacid_Dehalogenase"/>
    <property type="match status" value="1"/>
</dbReference>
<dbReference type="SFLD" id="SFLDF00027">
    <property type="entry name" value="p-type_atpase"/>
    <property type="match status" value="1"/>
</dbReference>
<dbReference type="Pfam" id="PF00690">
    <property type="entry name" value="Cation_ATPase_N"/>
    <property type="match status" value="1"/>
</dbReference>
<dbReference type="InterPro" id="IPR004014">
    <property type="entry name" value="ATPase_P-typ_cation-transptr_N"/>
</dbReference>
<dbReference type="InterPro" id="IPR036412">
    <property type="entry name" value="HAD-like_sf"/>
</dbReference>
<comment type="caution">
    <text evidence="14">Lacks conserved residue(s) required for the propagation of feature annotation.</text>
</comment>
<sequence length="962" mass="105682">MTDISESLKAITTESVDLENVPVEEVFQHLKCTKEGLTTNEVQERLTLFGYNKLEEKKESKILKFLGFMWNPLSWVMEAAALMAIGLAHGGGKPPDYHDFVGIVVLLLINSTISFVEENNAGNAAAALMAQLAPKAKSIRDGKWNEIDAAELVPGDIVSIKLGDIIPADARLLEGDPLKIDQSALTGESLPVTKNPGSSVYSGSTCKQGEIEAVVIATGVHTFFGKAAHLVDSTTHVGHFQKVLTAIGNFCICSIAVGMAIEIVVIYGLQKRGYRVGIDNLLVLLIGGIPIAMPTVLSVTMAIGAHRLAQQGAITKRMTAIEEMAGMDVLCSDKTGTLTLNKLSVDKNLIEVFKRGIDKDMAVLMAARAARLENQDAIDTAIVSMLSDPKEARAGIKELHFLPFSPANRRTALTYLDGEGKMHRVSKGAPEEILDMAHNKLEIKDKVHATIDKFAERGLRSLGLAYQEVPDGDVKGEGGPWDFVALLPLFDPPRHDSAQTIERALHLGVSVKMITGDQLAIAKETGRRLGMGTNMYPSSSLLADNNAEGVNIDELIEKADGFAGVFPEHKYEIVKRLQSRKHICGMTGDGVNDAPALKKADIGIAVDDATDAARSASDIVLTEPGLSVIISAVLTSRAIFQRMKNYTIYAVSITIRIVMGFMLLCVFWEFDFPPFMVLVIAILNDGTIMTISKDRVKPSPTPDCWKLKEIFATGVVLGTYLAIMTVVFFWAAYETNFFPNIFHVRNFNQHHFDMKDKKVAAHLNEQMASAVYLQISTISQALIFVTRSRSWSFVERPGFLLVVAFLIAQLIASGISAMATWPFAGIRSIGWGWTGVIWIFNIVTYMLLDPIKFLVRYALSGKSWNRMVEGRIALTGKKDFGKEERMAAWATEKRTQHGLETGQKPVYERNSPTELNNMAEEAKRRAEIARMRELQTLKGKVESSAKLKGYDLNDVNNNNYTI</sequence>
<dbReference type="InterPro" id="IPR006534">
    <property type="entry name" value="P-type_ATPase_IIIA"/>
</dbReference>
<keyword evidence="6 14" id="KW-0375">Hydrogen ion transport</keyword>
<keyword evidence="11 14" id="KW-0406">Ion transport</keyword>
<evidence type="ECO:0000256" key="6">
    <source>
        <dbReference type="ARBA" id="ARBA00022781"/>
    </source>
</evidence>
<dbReference type="InterPro" id="IPR059000">
    <property type="entry name" value="ATPase_P-type_domA"/>
</dbReference>
<dbReference type="Gene3D" id="3.40.50.1000">
    <property type="entry name" value="HAD superfamily/HAD-like"/>
    <property type="match status" value="1"/>
</dbReference>
<keyword evidence="12 14" id="KW-0472">Membrane</keyword>
<proteinExistence type="inferred from homology"/>
<dbReference type="Gene3D" id="1.20.1110.10">
    <property type="entry name" value="Calcium-transporting ATPase, transmembrane domain"/>
    <property type="match status" value="1"/>
</dbReference>
<feature type="domain" description="Cation-transporting P-type ATPase N-terminal" evidence="15">
    <location>
        <begin position="17"/>
        <end position="89"/>
    </location>
</feature>
<keyword evidence="14" id="KW-0813">Transport</keyword>
<dbReference type="SUPFAM" id="SSF81665">
    <property type="entry name" value="Calcium ATPase, transmembrane domain M"/>
    <property type="match status" value="1"/>
</dbReference>
<protein>
    <recommendedName>
        <fullName evidence="14">Plasma membrane ATPase</fullName>
        <ecNumber evidence="14">7.1.2.1</ecNumber>
    </recommendedName>
</protein>
<feature type="transmembrane region" description="Helical" evidence="14">
    <location>
        <begin position="711"/>
        <end position="733"/>
    </location>
</feature>
<dbReference type="EC" id="7.1.2.1" evidence="14"/>
<evidence type="ECO:0000256" key="13">
    <source>
        <dbReference type="ARBA" id="ARBA00048122"/>
    </source>
</evidence>
<name>A0ABM0SMX1_CAMSA</name>
<dbReference type="SMART" id="SM00831">
    <property type="entry name" value="Cation_ATPase_N"/>
    <property type="match status" value="1"/>
</dbReference>
<dbReference type="InterPro" id="IPR018303">
    <property type="entry name" value="ATPase_P-typ_P_site"/>
</dbReference>
<dbReference type="RefSeq" id="XP_010413571.1">
    <property type="nucleotide sequence ID" value="XM_010415269.2"/>
</dbReference>
<keyword evidence="5 14" id="KW-0547">Nucleotide-binding</keyword>
<dbReference type="SUPFAM" id="SSF81653">
    <property type="entry name" value="Calcium ATPase, transduction domain A"/>
    <property type="match status" value="1"/>
</dbReference>
<evidence type="ECO:0000259" key="15">
    <source>
        <dbReference type="SMART" id="SM00831"/>
    </source>
</evidence>
<organism evidence="16 17">
    <name type="scientific">Camelina sativa</name>
    <name type="common">False flax</name>
    <name type="synonym">Myagrum sativum</name>
    <dbReference type="NCBI Taxonomy" id="90675"/>
    <lineage>
        <taxon>Eukaryota</taxon>
        <taxon>Viridiplantae</taxon>
        <taxon>Streptophyta</taxon>
        <taxon>Embryophyta</taxon>
        <taxon>Tracheophyta</taxon>
        <taxon>Spermatophyta</taxon>
        <taxon>Magnoliopsida</taxon>
        <taxon>eudicotyledons</taxon>
        <taxon>Gunneridae</taxon>
        <taxon>Pentapetalae</taxon>
        <taxon>rosids</taxon>
        <taxon>malvids</taxon>
        <taxon>Brassicales</taxon>
        <taxon>Brassicaceae</taxon>
        <taxon>Camelineae</taxon>
        <taxon>Camelina</taxon>
    </lineage>
</organism>
<evidence type="ECO:0000256" key="2">
    <source>
        <dbReference type="ARBA" id="ARBA00008804"/>
    </source>
</evidence>
<dbReference type="InterPro" id="IPR023299">
    <property type="entry name" value="ATPase_P-typ_cyto_dom_N"/>
</dbReference>
<evidence type="ECO:0000256" key="1">
    <source>
        <dbReference type="ARBA" id="ARBA00004141"/>
    </source>
</evidence>
<evidence type="ECO:0000256" key="12">
    <source>
        <dbReference type="ARBA" id="ARBA00023136"/>
    </source>
</evidence>
<gene>
    <name evidence="17" type="primary">LOC104699874</name>
</gene>
<keyword evidence="3" id="KW-0597">Phosphoprotein</keyword>
<dbReference type="NCBIfam" id="TIGR01494">
    <property type="entry name" value="ATPase_P-type"/>
    <property type="match status" value="2"/>
</dbReference>
<evidence type="ECO:0000313" key="17">
    <source>
        <dbReference type="RefSeq" id="XP_010413571.1"/>
    </source>
</evidence>
<dbReference type="PRINTS" id="PR00120">
    <property type="entry name" value="HATPASE"/>
</dbReference>
<evidence type="ECO:0000256" key="8">
    <source>
        <dbReference type="ARBA" id="ARBA00022842"/>
    </source>
</evidence>
<evidence type="ECO:0000313" key="16">
    <source>
        <dbReference type="Proteomes" id="UP000694864"/>
    </source>
</evidence>
<dbReference type="InterPro" id="IPR044492">
    <property type="entry name" value="P_typ_ATPase_HD_dom"/>
</dbReference>
<feature type="transmembrane region" description="Helical" evidence="14">
    <location>
        <begin position="243"/>
        <end position="269"/>
    </location>
</feature>
<keyword evidence="8 14" id="KW-0460">Magnesium</keyword>
<evidence type="ECO:0000256" key="11">
    <source>
        <dbReference type="ARBA" id="ARBA00023065"/>
    </source>
</evidence>
<evidence type="ECO:0000256" key="3">
    <source>
        <dbReference type="ARBA" id="ARBA00022553"/>
    </source>
</evidence>
<dbReference type="Gene3D" id="6.10.140.890">
    <property type="match status" value="1"/>
</dbReference>
<reference evidence="17" key="2">
    <citation type="submission" date="2025-08" db="UniProtKB">
        <authorList>
            <consortium name="RefSeq"/>
        </authorList>
    </citation>
    <scope>IDENTIFICATION</scope>
    <source>
        <tissue evidence="17">Leaf</tissue>
    </source>
</reference>
<dbReference type="Pfam" id="PF00702">
    <property type="entry name" value="Hydrolase"/>
    <property type="match status" value="1"/>
</dbReference>
<feature type="transmembrane region" description="Helical" evidence="14">
    <location>
        <begin position="646"/>
        <end position="669"/>
    </location>
</feature>
<dbReference type="Gene3D" id="3.40.1110.10">
    <property type="entry name" value="Calcium-transporting ATPase, cytoplasmic domain N"/>
    <property type="match status" value="1"/>
</dbReference>
<dbReference type="NCBIfam" id="TIGR01647">
    <property type="entry name" value="ATPase-IIIA_H"/>
    <property type="match status" value="1"/>
</dbReference>
<keyword evidence="7 14" id="KW-0067">ATP-binding</keyword>
<dbReference type="Proteomes" id="UP000694864">
    <property type="component" value="Chromosome 7"/>
</dbReference>
<accession>A0ABM0SMX1</accession>
<dbReference type="Gene3D" id="2.70.150.10">
    <property type="entry name" value="Calcium-transporting ATPase, cytoplasmic transduction domain A"/>
    <property type="match status" value="1"/>
</dbReference>
<comment type="catalytic activity">
    <reaction evidence="13 14">
        <text>ATP + H2O + H(+)(in) = ADP + phosphate + 2 H(+)(out)</text>
        <dbReference type="Rhea" id="RHEA:20852"/>
        <dbReference type="ChEBI" id="CHEBI:15377"/>
        <dbReference type="ChEBI" id="CHEBI:15378"/>
        <dbReference type="ChEBI" id="CHEBI:30616"/>
        <dbReference type="ChEBI" id="CHEBI:43474"/>
        <dbReference type="ChEBI" id="CHEBI:456216"/>
        <dbReference type="EC" id="7.1.2.1"/>
    </reaction>
</comment>
<dbReference type="PROSITE" id="PS00154">
    <property type="entry name" value="ATPASE_E1_E2"/>
    <property type="match status" value="1"/>
</dbReference>
<dbReference type="PANTHER" id="PTHR42861">
    <property type="entry name" value="CALCIUM-TRANSPORTING ATPASE"/>
    <property type="match status" value="1"/>
</dbReference>
<dbReference type="SFLD" id="SFLDG00002">
    <property type="entry name" value="C1.7:_P-type_atpase_like"/>
    <property type="match status" value="1"/>
</dbReference>
<dbReference type="InterPro" id="IPR023214">
    <property type="entry name" value="HAD_sf"/>
</dbReference>
<feature type="transmembrane region" description="Helical" evidence="14">
    <location>
        <begin position="798"/>
        <end position="824"/>
    </location>
</feature>
<dbReference type="InterPro" id="IPR008250">
    <property type="entry name" value="ATPase_P-typ_transduc_dom_A_sf"/>
</dbReference>